<evidence type="ECO:0000313" key="16">
    <source>
        <dbReference type="Proteomes" id="UP001194696"/>
    </source>
</evidence>
<comment type="catalytic activity">
    <reaction evidence="12">
        <text>a 2,3-saturated acyl-[ACP] + NADP(+) = a (2E)-enoyl-[ACP] + NADPH + H(+)</text>
        <dbReference type="Rhea" id="RHEA:22564"/>
        <dbReference type="Rhea" id="RHEA-COMP:9925"/>
        <dbReference type="Rhea" id="RHEA-COMP:9926"/>
        <dbReference type="ChEBI" id="CHEBI:15378"/>
        <dbReference type="ChEBI" id="CHEBI:57783"/>
        <dbReference type="ChEBI" id="CHEBI:58349"/>
        <dbReference type="ChEBI" id="CHEBI:78784"/>
        <dbReference type="ChEBI" id="CHEBI:78785"/>
        <dbReference type="EC" id="1.3.1.104"/>
    </reaction>
</comment>
<dbReference type="PANTHER" id="PTHR43981:SF2">
    <property type="entry name" value="ENOYL-[ACYL-CARRIER-PROTEIN] REDUCTASE, MITOCHONDRIAL"/>
    <property type="match status" value="1"/>
</dbReference>
<evidence type="ECO:0000259" key="14">
    <source>
        <dbReference type="SMART" id="SM00829"/>
    </source>
</evidence>
<protein>
    <recommendedName>
        <fullName evidence="11">enoyl-[acyl-carrier-protein] reductase</fullName>
        <ecNumber evidence="11">1.3.1.104</ecNumber>
    </recommendedName>
</protein>
<feature type="region of interest" description="Disordered" evidence="13">
    <location>
        <begin position="53"/>
        <end position="75"/>
    </location>
</feature>
<dbReference type="InterPro" id="IPR013154">
    <property type="entry name" value="ADH-like_N"/>
</dbReference>
<evidence type="ECO:0000256" key="7">
    <source>
        <dbReference type="ARBA" id="ARBA00023002"/>
    </source>
</evidence>
<evidence type="ECO:0000256" key="8">
    <source>
        <dbReference type="ARBA" id="ARBA00023098"/>
    </source>
</evidence>
<evidence type="ECO:0000256" key="5">
    <source>
        <dbReference type="ARBA" id="ARBA00022857"/>
    </source>
</evidence>
<keyword evidence="8" id="KW-0443">Lipid metabolism</keyword>
<dbReference type="InterPro" id="IPR013149">
    <property type="entry name" value="ADH-like_C"/>
</dbReference>
<comment type="similarity">
    <text evidence="2">Belongs to the zinc-containing alcohol dehydrogenase family. Quinone oxidoreductase subfamily.</text>
</comment>
<keyword evidence="3" id="KW-0444">Lipid biosynthesis</keyword>
<dbReference type="SMART" id="SM00829">
    <property type="entry name" value="PKS_ER"/>
    <property type="match status" value="1"/>
</dbReference>
<dbReference type="SUPFAM" id="SSF51735">
    <property type="entry name" value="NAD(P)-binding Rossmann-fold domains"/>
    <property type="match status" value="1"/>
</dbReference>
<keyword evidence="4" id="KW-0276">Fatty acid metabolism</keyword>
<evidence type="ECO:0000256" key="6">
    <source>
        <dbReference type="ARBA" id="ARBA00022946"/>
    </source>
</evidence>
<comment type="caution">
    <text evidence="15">The sequence shown here is derived from an EMBL/GenBank/DDBJ whole genome shotgun (WGS) entry which is preliminary data.</text>
</comment>
<evidence type="ECO:0000256" key="4">
    <source>
        <dbReference type="ARBA" id="ARBA00022832"/>
    </source>
</evidence>
<keyword evidence="7" id="KW-0560">Oxidoreductase</keyword>
<comment type="subcellular location">
    <subcellularLocation>
        <location evidence="1">Mitochondrion</location>
    </subcellularLocation>
</comment>
<evidence type="ECO:0000256" key="13">
    <source>
        <dbReference type="SAM" id="MobiDB-lite"/>
    </source>
</evidence>
<dbReference type="InterPro" id="IPR051034">
    <property type="entry name" value="Mito_Enoyl-ACP_Reductase"/>
</dbReference>
<dbReference type="Pfam" id="PF00107">
    <property type="entry name" value="ADH_zinc_N"/>
    <property type="match status" value="1"/>
</dbReference>
<keyword evidence="16" id="KW-1185">Reference proteome</keyword>
<evidence type="ECO:0000256" key="12">
    <source>
        <dbReference type="ARBA" id="ARBA00048843"/>
    </source>
</evidence>
<accession>A0ABQ7JVD3</accession>
<name>A0ABQ7JVD3_9FUNG</name>
<dbReference type="InterPro" id="IPR020843">
    <property type="entry name" value="ER"/>
</dbReference>
<keyword evidence="10" id="KW-0275">Fatty acid biosynthesis</keyword>
<dbReference type="InterPro" id="IPR036291">
    <property type="entry name" value="NAD(P)-bd_dom_sf"/>
</dbReference>
<dbReference type="EC" id="1.3.1.104" evidence="11"/>
<dbReference type="Pfam" id="PF08240">
    <property type="entry name" value="ADH_N"/>
    <property type="match status" value="1"/>
</dbReference>
<evidence type="ECO:0000256" key="10">
    <source>
        <dbReference type="ARBA" id="ARBA00023160"/>
    </source>
</evidence>
<organism evidence="15 16">
    <name type="scientific">Linnemannia gamsii</name>
    <dbReference type="NCBI Taxonomy" id="64522"/>
    <lineage>
        <taxon>Eukaryota</taxon>
        <taxon>Fungi</taxon>
        <taxon>Fungi incertae sedis</taxon>
        <taxon>Mucoromycota</taxon>
        <taxon>Mortierellomycotina</taxon>
        <taxon>Mortierellomycetes</taxon>
        <taxon>Mortierellales</taxon>
        <taxon>Mortierellaceae</taxon>
        <taxon>Linnemannia</taxon>
    </lineage>
</organism>
<reference evidence="15 16" key="1">
    <citation type="journal article" date="2020" name="Fungal Divers.">
        <title>Resolving the Mortierellaceae phylogeny through synthesis of multi-gene phylogenetics and phylogenomics.</title>
        <authorList>
            <person name="Vandepol N."/>
            <person name="Liber J."/>
            <person name="Desiro A."/>
            <person name="Na H."/>
            <person name="Kennedy M."/>
            <person name="Barry K."/>
            <person name="Grigoriev I.V."/>
            <person name="Miller A.N."/>
            <person name="O'Donnell K."/>
            <person name="Stajich J.E."/>
            <person name="Bonito G."/>
        </authorList>
    </citation>
    <scope>NUCLEOTIDE SEQUENCE [LARGE SCALE GENOMIC DNA]</scope>
    <source>
        <strain evidence="15 16">AD045</strain>
    </source>
</reference>
<evidence type="ECO:0000256" key="1">
    <source>
        <dbReference type="ARBA" id="ARBA00004173"/>
    </source>
</evidence>
<proteinExistence type="inferred from homology"/>
<gene>
    <name evidence="15" type="primary">ETR1</name>
    <name evidence="15" type="ORF">BGZ96_010226</name>
</gene>
<keyword evidence="5" id="KW-0521">NADP</keyword>
<dbReference type="Gene3D" id="3.40.50.720">
    <property type="entry name" value="NAD(P)-binding Rossmann-like Domain"/>
    <property type="match status" value="1"/>
</dbReference>
<keyword evidence="9" id="KW-0496">Mitochondrion</keyword>
<dbReference type="EMBL" id="JAAAIM010000659">
    <property type="protein sequence ID" value="KAG0285525.1"/>
    <property type="molecule type" value="Genomic_DNA"/>
</dbReference>
<evidence type="ECO:0000256" key="11">
    <source>
        <dbReference type="ARBA" id="ARBA00038963"/>
    </source>
</evidence>
<evidence type="ECO:0000256" key="9">
    <source>
        <dbReference type="ARBA" id="ARBA00023128"/>
    </source>
</evidence>
<dbReference type="Gene3D" id="3.90.180.10">
    <property type="entry name" value="Medium-chain alcohol dehydrogenases, catalytic domain"/>
    <property type="match status" value="1"/>
</dbReference>
<evidence type="ECO:0000313" key="15">
    <source>
        <dbReference type="EMBL" id="KAG0285525.1"/>
    </source>
</evidence>
<evidence type="ECO:0000256" key="2">
    <source>
        <dbReference type="ARBA" id="ARBA00010371"/>
    </source>
</evidence>
<sequence>MATRALHASKVAAAPTLTLMSRRTATLPYSMARTLVRPLTTHSLHHTRTTTAATTSMVSQRRLLSSSTSGGNGSKDLTRATALVYSEYGRPTEVLKVLKHTLAPPGEDAVQVQFLAAPINPADINQVEGVYPLKPPMTTHLYSSSSSSTTANPPVAVGGNEGVAQVTKVGSRASTHFKVGDWVVMGCAGLGTWRSHGNFLAKDLTKVRSVEKMTEGGDSSSLDVIQLATLTVNPCTAYRMLRDFRDLSPGDYVIQNGANSGVGEAVIQLAKPLGVKTINIIRNRPGHEQVAERLKKLGATHIMTDDQLGKLETKELVKSWSQGHEVKLAFNCVGGKPTTEMARLLSKNGHLITYGAMSRQPLILPASLQIFKNVHASGFWLSAWNDNHSAAERQEMIDKVVEVMKKGQFEEVECTRNQWNTTATTDVGVLQERLLDAVGRATGGGHGKQVFLME</sequence>
<dbReference type="CDD" id="cd08290">
    <property type="entry name" value="ETR"/>
    <property type="match status" value="1"/>
</dbReference>
<dbReference type="PANTHER" id="PTHR43981">
    <property type="entry name" value="ENOYL-[ACYL-CARRIER-PROTEIN] REDUCTASE, MITOCHONDRIAL"/>
    <property type="match status" value="1"/>
</dbReference>
<dbReference type="SUPFAM" id="SSF50129">
    <property type="entry name" value="GroES-like"/>
    <property type="match status" value="1"/>
</dbReference>
<evidence type="ECO:0000256" key="3">
    <source>
        <dbReference type="ARBA" id="ARBA00022516"/>
    </source>
</evidence>
<feature type="domain" description="Enoyl reductase (ER)" evidence="14">
    <location>
        <begin position="90"/>
        <end position="451"/>
    </location>
</feature>
<keyword evidence="6" id="KW-0809">Transit peptide</keyword>
<dbReference type="InterPro" id="IPR011032">
    <property type="entry name" value="GroES-like_sf"/>
</dbReference>
<dbReference type="Proteomes" id="UP001194696">
    <property type="component" value="Unassembled WGS sequence"/>
</dbReference>